<gene>
    <name evidence="9" type="ORF">C0184_02025</name>
</gene>
<dbReference type="PROSITE" id="PS52035">
    <property type="entry name" value="PEPTIDASE_M14"/>
    <property type="match status" value="1"/>
</dbReference>
<evidence type="ECO:0000256" key="6">
    <source>
        <dbReference type="ARBA" id="ARBA00023049"/>
    </source>
</evidence>
<dbReference type="CDD" id="cd00596">
    <property type="entry name" value="Peptidase_M14_like"/>
    <property type="match status" value="1"/>
</dbReference>
<dbReference type="SMART" id="SM00631">
    <property type="entry name" value="Zn_pept"/>
    <property type="match status" value="1"/>
</dbReference>
<dbReference type="AlphaFoldDB" id="A0A2J6XD56"/>
<dbReference type="GO" id="GO:0008270">
    <property type="term" value="F:zinc ion binding"/>
    <property type="evidence" value="ECO:0007669"/>
    <property type="project" value="InterPro"/>
</dbReference>
<dbReference type="InterPro" id="IPR000834">
    <property type="entry name" value="Peptidase_M14"/>
</dbReference>
<dbReference type="Gene3D" id="3.40.630.10">
    <property type="entry name" value="Zn peptidases"/>
    <property type="match status" value="1"/>
</dbReference>
<dbReference type="GO" id="GO:0006508">
    <property type="term" value="P:proteolysis"/>
    <property type="evidence" value="ECO:0007669"/>
    <property type="project" value="UniProtKB-KW"/>
</dbReference>
<evidence type="ECO:0000256" key="4">
    <source>
        <dbReference type="ARBA" id="ARBA00022801"/>
    </source>
</evidence>
<dbReference type="PANTHER" id="PTHR11705:SF143">
    <property type="entry name" value="SLL0236 PROTEIN"/>
    <property type="match status" value="1"/>
</dbReference>
<evidence type="ECO:0000313" key="9">
    <source>
        <dbReference type="EMBL" id="PMP85758.1"/>
    </source>
</evidence>
<protein>
    <submittedName>
        <fullName evidence="9">Peptidase M14</fullName>
    </submittedName>
</protein>
<proteinExistence type="inferred from homology"/>
<comment type="similarity">
    <text evidence="2 7">Belongs to the peptidase M14 family.</text>
</comment>
<dbReference type="Proteomes" id="UP000243376">
    <property type="component" value="Unassembled WGS sequence"/>
</dbReference>
<evidence type="ECO:0000256" key="3">
    <source>
        <dbReference type="ARBA" id="ARBA00022670"/>
    </source>
</evidence>
<evidence type="ECO:0000256" key="7">
    <source>
        <dbReference type="PROSITE-ProRule" id="PRU01379"/>
    </source>
</evidence>
<organism evidence="9 10">
    <name type="scientific">Chloroflexus aggregans</name>
    <dbReference type="NCBI Taxonomy" id="152260"/>
    <lineage>
        <taxon>Bacteria</taxon>
        <taxon>Bacillati</taxon>
        <taxon>Chloroflexota</taxon>
        <taxon>Chloroflexia</taxon>
        <taxon>Chloroflexales</taxon>
        <taxon>Chloroflexineae</taxon>
        <taxon>Chloroflexaceae</taxon>
        <taxon>Chloroflexus</taxon>
    </lineage>
</organism>
<evidence type="ECO:0000256" key="2">
    <source>
        <dbReference type="ARBA" id="ARBA00005988"/>
    </source>
</evidence>
<feature type="active site" description="Proton donor/acceptor" evidence="7">
    <location>
        <position position="233"/>
    </location>
</feature>
<dbReference type="EMBL" id="PNIQ01000143">
    <property type="protein sequence ID" value="PMP85758.1"/>
    <property type="molecule type" value="Genomic_DNA"/>
</dbReference>
<dbReference type="GO" id="GO:0004181">
    <property type="term" value="F:metallocarboxypeptidase activity"/>
    <property type="evidence" value="ECO:0007669"/>
    <property type="project" value="InterPro"/>
</dbReference>
<dbReference type="PANTHER" id="PTHR11705">
    <property type="entry name" value="PROTEASE FAMILY M14 CARBOXYPEPTIDASE A,B"/>
    <property type="match status" value="1"/>
</dbReference>
<evidence type="ECO:0000256" key="5">
    <source>
        <dbReference type="ARBA" id="ARBA00022833"/>
    </source>
</evidence>
<keyword evidence="4" id="KW-0378">Hydrolase</keyword>
<name>A0A2J6XD56_9CHLR</name>
<comment type="caution">
    <text evidence="9">The sequence shown here is derived from an EMBL/GenBank/DDBJ whole genome shotgun (WGS) entry which is preliminary data.</text>
</comment>
<dbReference type="Pfam" id="PF00246">
    <property type="entry name" value="Peptidase_M14"/>
    <property type="match status" value="1"/>
</dbReference>
<reference evidence="9 10" key="1">
    <citation type="submission" date="2018-01" db="EMBL/GenBank/DDBJ databases">
        <title>Metagenomic assembled genomes from two thermal pools in the Uzon Caldera, Kamchatka, Russia.</title>
        <authorList>
            <person name="Wilkins L."/>
            <person name="Ettinger C."/>
        </authorList>
    </citation>
    <scope>NUCLEOTIDE SEQUENCE [LARGE SCALE GENOMIC DNA]</scope>
    <source>
        <strain evidence="9">ZAV-02</strain>
    </source>
</reference>
<evidence type="ECO:0000256" key="1">
    <source>
        <dbReference type="ARBA" id="ARBA00001947"/>
    </source>
</evidence>
<keyword evidence="3" id="KW-0645">Protease</keyword>
<dbReference type="GO" id="GO:0005615">
    <property type="term" value="C:extracellular space"/>
    <property type="evidence" value="ECO:0007669"/>
    <property type="project" value="TreeGrafter"/>
</dbReference>
<accession>A0A2J6XD56</accession>
<evidence type="ECO:0000313" key="10">
    <source>
        <dbReference type="Proteomes" id="UP000243376"/>
    </source>
</evidence>
<dbReference type="SUPFAM" id="SSF53187">
    <property type="entry name" value="Zn-dependent exopeptidases"/>
    <property type="match status" value="1"/>
</dbReference>
<feature type="domain" description="Peptidase M14" evidence="8">
    <location>
        <begin position="1"/>
        <end position="256"/>
    </location>
</feature>
<comment type="cofactor">
    <cofactor evidence="1">
        <name>Zn(2+)</name>
        <dbReference type="ChEBI" id="CHEBI:29105"/>
    </cofactor>
</comment>
<keyword evidence="5" id="KW-0862">Zinc</keyword>
<keyword evidence="6" id="KW-0482">Metalloprotease</keyword>
<sequence length="433" mass="46702">MPHALLTFLIIIIGTGLHWLSPVQASPVRTVEIGRSTEGRPIEAVIFGDGPRKLVVIGATHGGPEANTYQLALALIEYFRANPTAVPADVRLVIIPVINPDGLARGWRFDAAGVDLNRNMDTSLDACPDNDWQQQVQGARGIISDTGGPYPDSQIESRLLRAFLLDAAGAIFLHSNAGVVFPASCEHQPSIAMAQTYAAAAGYEYTRFWDRYRITGGMHDWAAALGIAAITPELVTGNQPEVAENLAGLQAVLANADELLPLPTPGVLNDIEVPAVIYRFWRALGGETRFGLPLAPAEVIPGGMRQAFTRAVIEIDEAQRDTTAYVRMASLGTEAATARAYGGETAMGMPESWPSGPFAVYWQRGGAQMVFGLPLSVTFTTQLANGSRRTAQYFERAVLLLDPTDGHIELAPLGSWDIARRQLTMPLTPHTIR</sequence>
<evidence type="ECO:0000259" key="8">
    <source>
        <dbReference type="PROSITE" id="PS52035"/>
    </source>
</evidence>